<name>A0A090M506_OSTTA</name>
<keyword evidence="5" id="KW-1185">Reference proteome</keyword>
<dbReference type="InterPro" id="IPR040233">
    <property type="entry name" value="CCD97-like_C"/>
</dbReference>
<dbReference type="InterPro" id="IPR018613">
    <property type="entry name" value="Ccdc97-like"/>
</dbReference>
<accession>A0A090M506</accession>
<protein>
    <recommendedName>
        <fullName evidence="2">CCD97-like C-terminal domain-containing protein</fullName>
    </recommendedName>
</protein>
<dbReference type="InParanoid" id="A0A090M506"/>
<dbReference type="STRING" id="70448.A0A090M506"/>
<reference evidence="4" key="3">
    <citation type="submission" date="2017-04" db="EMBL/GenBank/DDBJ databases">
        <title>Population genomics of picophytoplankton unveils novel chromosome hypervariability.</title>
        <authorList>
            <consortium name="DOE Joint Genome Institute"/>
            <person name="Blanc-Mathieu R."/>
            <person name="Krasovec M."/>
            <person name="Hebrard M."/>
            <person name="Yau S."/>
            <person name="Desgranges E."/>
            <person name="Martin J."/>
            <person name="Schackwitz W."/>
            <person name="Kuo A."/>
            <person name="Salin G."/>
            <person name="Donnadieu C."/>
            <person name="Desdevises Y."/>
            <person name="Sanchez-Ferandin S."/>
            <person name="Moreau H."/>
            <person name="Rivals E."/>
            <person name="Grigoriev I.V."/>
            <person name="Grimsley N."/>
            <person name="Eyre-Walker A."/>
            <person name="Piganeau G."/>
        </authorList>
    </citation>
    <scope>NUCLEOTIDE SEQUENCE [LARGE SCALE GENOMIC DNA]</scope>
    <source>
        <strain evidence="4">RCC 1115</strain>
    </source>
</reference>
<evidence type="ECO:0000313" key="3">
    <source>
        <dbReference type="EMBL" id="CEF97214.1"/>
    </source>
</evidence>
<evidence type="ECO:0000313" key="5">
    <source>
        <dbReference type="Proteomes" id="UP000009170"/>
    </source>
</evidence>
<dbReference type="Proteomes" id="UP000009170">
    <property type="component" value="Unassembled WGS sequence"/>
</dbReference>
<dbReference type="PANTHER" id="PTHR31840:SF1">
    <property type="entry name" value="COILED-COIL DOMAIN-CONTAINING PROTEIN 97"/>
    <property type="match status" value="1"/>
</dbReference>
<dbReference type="EMBL" id="KZ155826">
    <property type="protein sequence ID" value="OUS43973.1"/>
    <property type="molecule type" value="Genomic_DNA"/>
</dbReference>
<organism evidence="3 5">
    <name type="scientific">Ostreococcus tauri</name>
    <name type="common">Marine green alga</name>
    <dbReference type="NCBI Taxonomy" id="70448"/>
    <lineage>
        <taxon>Eukaryota</taxon>
        <taxon>Viridiplantae</taxon>
        <taxon>Chlorophyta</taxon>
        <taxon>Mamiellophyceae</taxon>
        <taxon>Mamiellales</taxon>
        <taxon>Bathycoccaceae</taxon>
        <taxon>Ostreococcus</taxon>
    </lineage>
</organism>
<reference evidence="3 5" key="1">
    <citation type="journal article" date="2006" name="Proc. Natl. Acad. Sci. U.S.A.">
        <title>Genome analysis of the smallest free-living eukaryote Ostreococcus tauri unveils many unique features.</title>
        <authorList>
            <person name="Derelle E."/>
            <person name="Ferraz C."/>
            <person name="Rombauts S."/>
            <person name="Rouze P."/>
            <person name="Worden A.Z."/>
            <person name="Robbens S."/>
            <person name="Partensky F."/>
            <person name="Degroeve S."/>
            <person name="Echeynie S."/>
            <person name="Cooke R."/>
            <person name="Saeys Y."/>
            <person name="Wuyts J."/>
            <person name="Jabbari K."/>
            <person name="Bowler C."/>
            <person name="Panaud O."/>
            <person name="Piegu B."/>
            <person name="Ball S.G."/>
            <person name="Ral J.-P."/>
            <person name="Bouget F.-Y."/>
            <person name="Piganeau G."/>
            <person name="De Baets B."/>
            <person name="Picard A."/>
            <person name="Delseny M."/>
            <person name="Demaille J."/>
            <person name="Van de Peer Y."/>
            <person name="Moreau H."/>
        </authorList>
    </citation>
    <scope>NUCLEOTIDE SEQUENCE [LARGE SCALE GENOMIC DNA]</scope>
    <source>
        <strain evidence="3 5">OTTH0595</strain>
    </source>
</reference>
<dbReference type="AlphaFoldDB" id="A0A090M506"/>
<dbReference type="PANTHER" id="PTHR31840">
    <property type="entry name" value="COILED-COIL DOMAIN-CONTAINING PROTEIN 97"/>
    <property type="match status" value="1"/>
</dbReference>
<sequence length="177" mass="20189">MAERILNRERNRERRARARTMEGDADGAGGGGERFGSAFASSSATRALERENAGRKMSDEAWRRAMFAGWGRVREDDDEAPVERVAERGEESARAEVPTFIVDVDEYGSNRGDSTAFISQSEYVARVAEFERVMRERFLDGLDENFDYARVDNDPAQDAHWRREMDQDVEDAYFDAD</sequence>
<gene>
    <name evidence="4" type="ORF">BE221DRAFT_194101</name>
    <name evidence="3" type="ORF">OT_ostta03g03770</name>
</gene>
<dbReference type="Proteomes" id="UP000195557">
    <property type="component" value="Unassembled WGS sequence"/>
</dbReference>
<evidence type="ECO:0000259" key="2">
    <source>
        <dbReference type="Pfam" id="PF09747"/>
    </source>
</evidence>
<accession>A0A454XZW8</accession>
<feature type="region of interest" description="Disordered" evidence="1">
    <location>
        <begin position="1"/>
        <end position="55"/>
    </location>
</feature>
<dbReference type="EMBL" id="CAID01000003">
    <property type="protein sequence ID" value="CEF97214.1"/>
    <property type="molecule type" value="Genomic_DNA"/>
</dbReference>
<evidence type="ECO:0000256" key="1">
    <source>
        <dbReference type="SAM" id="MobiDB-lite"/>
    </source>
</evidence>
<feature type="compositionally biased region" description="Low complexity" evidence="1">
    <location>
        <begin position="35"/>
        <end position="46"/>
    </location>
</feature>
<feature type="compositionally biased region" description="Basic and acidic residues" evidence="1">
    <location>
        <begin position="1"/>
        <end position="12"/>
    </location>
</feature>
<reference evidence="3" key="2">
    <citation type="journal article" date="2014" name="BMC Genomics">
        <title>An improved genome of the model marine alga Ostreococcus tauri unfolds by assessing Illumina de novo assemblies.</title>
        <authorList>
            <person name="Blanc-Mathieu R."/>
            <person name="Verhelst B."/>
            <person name="Derelle E."/>
            <person name="Rombauts S."/>
            <person name="Bouget F.Y."/>
            <person name="Carre I."/>
            <person name="Chateau A."/>
            <person name="Eyre-Walker A."/>
            <person name="Grimsley N."/>
            <person name="Moreau H."/>
            <person name="Piegu B."/>
            <person name="Rivals E."/>
            <person name="Schackwitz W."/>
            <person name="Van de Peer Y."/>
            <person name="Piganeau G."/>
        </authorList>
    </citation>
    <scope>NUCLEOTIDE SEQUENCE</scope>
    <source>
        <strain evidence="3">RCC4221</strain>
    </source>
</reference>
<accession>A0A1Y5I7B7</accession>
<proteinExistence type="predicted"/>
<feature type="domain" description="CCD97-like C-terminal" evidence="2">
    <location>
        <begin position="75"/>
        <end position="177"/>
    </location>
</feature>
<dbReference type="Pfam" id="PF09747">
    <property type="entry name" value="CCD97-like_C"/>
    <property type="match status" value="1"/>
</dbReference>
<evidence type="ECO:0000313" key="4">
    <source>
        <dbReference type="EMBL" id="OUS43973.1"/>
    </source>
</evidence>
<dbReference type="OrthoDB" id="536664at2759"/>